<dbReference type="AlphaFoldDB" id="A0A6L2NNY3"/>
<dbReference type="EMBL" id="BKCJ010009281">
    <property type="protein sequence ID" value="GEU86244.1"/>
    <property type="molecule type" value="Genomic_DNA"/>
</dbReference>
<dbReference type="InterPro" id="IPR057670">
    <property type="entry name" value="SH3_retrovirus"/>
</dbReference>
<feature type="compositionally biased region" description="Polar residues" evidence="1">
    <location>
        <begin position="437"/>
        <end position="464"/>
    </location>
</feature>
<dbReference type="InterPro" id="IPR001584">
    <property type="entry name" value="Integrase_cat-core"/>
</dbReference>
<sequence>MNQVLNENEQLLEQVINNDIVNIVVNSSMDNASVNVHECKKCLKLEIELLNKKDFIEKETCDKIFKRYTTLEQNCISLEVDTQLNQENFQRDNSVSNQSAPNFDQYFELNELKARSQEKDTVITKLKDIIKSLSGNVNEDKVKKDIDEIETINIELDHWMSKLIAKNEHLKQTYKQFYDSIKPTRVRSKEQCDALINQVNQKSVEISDLNANFQEKCLIIAALRDELRKLKKKALVDNAVTTHTIIPEMLTIDMEPLAPRLLNNMTTHSDYLRLTQEQAVILKEVGISHETSIARSPQQNSVVERRNRTNLEKLQSKTVIGIFIGYAPTKKAFRINRRTRRIIETIHVDFDELTTMASEHGSLEPALHEMTPATIGSRIVPNPPLSTSYVQPSRTNWDFLFQTLFDELLNPPPSVDLPALEVIAPITKIVAPEPAASTGSPSLTTIDQDAPSPSNSQTSPETQSPVISIVVEEENHELDVAHMNHNPFFGILIPENVSEASSSLNVIPTVWLDLMLFEFSSHLLMNMIVYQMDVKTAFLNGILRIEVYVSQPDGFMDKDNLNHVYKLKKALYRRQGKDILLVQIYVDDIIFASTTPELCDQFSKIMCSKFKMSMMGKITFFRVLQISQSPRAIFLNQSKYALESLKKYGMESSDPVDTPIVDKSKLDEDIQRKAVDPTHYHEMFGTFMYLTASRPDLTFVVCMCARFRFIKEQVKNGVVELYFINMDYQLADIFTKALCRERIEFLINKLGMRSFTHETLKQLVDEAEE</sequence>
<proteinExistence type="predicted"/>
<evidence type="ECO:0000313" key="3">
    <source>
        <dbReference type="EMBL" id="GEU86244.1"/>
    </source>
</evidence>
<dbReference type="InterPro" id="IPR036397">
    <property type="entry name" value="RNaseH_sf"/>
</dbReference>
<dbReference type="Pfam" id="PF25597">
    <property type="entry name" value="SH3_retrovirus"/>
    <property type="match status" value="1"/>
</dbReference>
<dbReference type="Pfam" id="PF07727">
    <property type="entry name" value="RVT_2"/>
    <property type="match status" value="2"/>
</dbReference>
<name>A0A6L2NNY3_TANCI</name>
<dbReference type="InterPro" id="IPR012337">
    <property type="entry name" value="RNaseH-like_sf"/>
</dbReference>
<comment type="caution">
    <text evidence="3">The sequence shown here is derived from an EMBL/GenBank/DDBJ whole genome shotgun (WGS) entry which is preliminary data.</text>
</comment>
<dbReference type="PROSITE" id="PS50994">
    <property type="entry name" value="INTEGRASE"/>
    <property type="match status" value="1"/>
</dbReference>
<evidence type="ECO:0000256" key="1">
    <source>
        <dbReference type="SAM" id="MobiDB-lite"/>
    </source>
</evidence>
<feature type="domain" description="Integrase catalytic" evidence="2">
    <location>
        <begin position="179"/>
        <end position="380"/>
    </location>
</feature>
<evidence type="ECO:0000259" key="2">
    <source>
        <dbReference type="PROSITE" id="PS50994"/>
    </source>
</evidence>
<dbReference type="SUPFAM" id="SSF53098">
    <property type="entry name" value="Ribonuclease H-like"/>
    <property type="match status" value="1"/>
</dbReference>
<dbReference type="InterPro" id="IPR013103">
    <property type="entry name" value="RVT_2"/>
</dbReference>
<reference evidence="3" key="1">
    <citation type="journal article" date="2019" name="Sci. Rep.">
        <title>Draft genome of Tanacetum cinerariifolium, the natural source of mosquito coil.</title>
        <authorList>
            <person name="Yamashiro T."/>
            <person name="Shiraishi A."/>
            <person name="Satake H."/>
            <person name="Nakayama K."/>
        </authorList>
    </citation>
    <scope>NUCLEOTIDE SEQUENCE</scope>
</reference>
<dbReference type="Gene3D" id="3.30.420.10">
    <property type="entry name" value="Ribonuclease H-like superfamily/Ribonuclease H"/>
    <property type="match status" value="1"/>
</dbReference>
<feature type="region of interest" description="Disordered" evidence="1">
    <location>
        <begin position="434"/>
        <end position="464"/>
    </location>
</feature>
<gene>
    <name evidence="3" type="ORF">Tci_058222</name>
</gene>
<protein>
    <recommendedName>
        <fullName evidence="2">Integrase catalytic domain-containing protein</fullName>
    </recommendedName>
</protein>
<dbReference type="GO" id="GO:0003676">
    <property type="term" value="F:nucleic acid binding"/>
    <property type="evidence" value="ECO:0007669"/>
    <property type="project" value="InterPro"/>
</dbReference>
<accession>A0A6L2NNY3</accession>
<dbReference type="GO" id="GO:0015074">
    <property type="term" value="P:DNA integration"/>
    <property type="evidence" value="ECO:0007669"/>
    <property type="project" value="InterPro"/>
</dbReference>
<organism evidence="3">
    <name type="scientific">Tanacetum cinerariifolium</name>
    <name type="common">Dalmatian daisy</name>
    <name type="synonym">Chrysanthemum cinerariifolium</name>
    <dbReference type="NCBI Taxonomy" id="118510"/>
    <lineage>
        <taxon>Eukaryota</taxon>
        <taxon>Viridiplantae</taxon>
        <taxon>Streptophyta</taxon>
        <taxon>Embryophyta</taxon>
        <taxon>Tracheophyta</taxon>
        <taxon>Spermatophyta</taxon>
        <taxon>Magnoliopsida</taxon>
        <taxon>eudicotyledons</taxon>
        <taxon>Gunneridae</taxon>
        <taxon>Pentapetalae</taxon>
        <taxon>asterids</taxon>
        <taxon>campanulids</taxon>
        <taxon>Asterales</taxon>
        <taxon>Asteraceae</taxon>
        <taxon>Asteroideae</taxon>
        <taxon>Anthemideae</taxon>
        <taxon>Anthemidinae</taxon>
        <taxon>Tanacetum</taxon>
    </lineage>
</organism>